<sequence>MTEPGPADALTGTAPTTGTSAQRVTSMLAIMPRSSDSMFVPVYVIHQEINASVELKTAWAVVRSGVEPVVVNLPKLDPYIEHAAIEQASVR</sequence>
<protein>
    <submittedName>
        <fullName evidence="2">Uncharacterized protein</fullName>
    </submittedName>
</protein>
<dbReference type="OrthoDB" id="3620182at2"/>
<accession>A0A4R4MWY1</accession>
<evidence type="ECO:0000256" key="1">
    <source>
        <dbReference type="SAM" id="MobiDB-lite"/>
    </source>
</evidence>
<dbReference type="Proteomes" id="UP000295157">
    <property type="component" value="Unassembled WGS sequence"/>
</dbReference>
<dbReference type="RefSeq" id="WP_132338711.1">
    <property type="nucleotide sequence ID" value="NZ_SMJZ01000179.1"/>
</dbReference>
<dbReference type="AlphaFoldDB" id="A0A4R4MWY1"/>
<dbReference type="EMBL" id="SMJZ01000179">
    <property type="protein sequence ID" value="TDC00728.1"/>
    <property type="molecule type" value="Genomic_DNA"/>
</dbReference>
<comment type="caution">
    <text evidence="2">The sequence shown here is derived from an EMBL/GenBank/DDBJ whole genome shotgun (WGS) entry which is preliminary data.</text>
</comment>
<feature type="region of interest" description="Disordered" evidence="1">
    <location>
        <begin position="1"/>
        <end position="20"/>
    </location>
</feature>
<proteinExistence type="predicted"/>
<name>A0A4R4MWY1_9ACTN</name>
<evidence type="ECO:0000313" key="2">
    <source>
        <dbReference type="EMBL" id="TDC00728.1"/>
    </source>
</evidence>
<keyword evidence="3" id="KW-1185">Reference proteome</keyword>
<evidence type="ECO:0000313" key="3">
    <source>
        <dbReference type="Proteomes" id="UP000295157"/>
    </source>
</evidence>
<gene>
    <name evidence="2" type="ORF">E1267_33870</name>
</gene>
<reference evidence="2 3" key="1">
    <citation type="submission" date="2019-02" db="EMBL/GenBank/DDBJ databases">
        <title>Draft genome sequences of novel Actinobacteria.</title>
        <authorList>
            <person name="Sahin N."/>
            <person name="Ay H."/>
            <person name="Saygin H."/>
        </authorList>
    </citation>
    <scope>NUCLEOTIDE SEQUENCE [LARGE SCALE GENOMIC DNA]</scope>
    <source>
        <strain evidence="2 3">KC201</strain>
    </source>
</reference>
<organism evidence="2 3">
    <name type="scientific">Nonomuraea longispora</name>
    <dbReference type="NCBI Taxonomy" id="1848320"/>
    <lineage>
        <taxon>Bacteria</taxon>
        <taxon>Bacillati</taxon>
        <taxon>Actinomycetota</taxon>
        <taxon>Actinomycetes</taxon>
        <taxon>Streptosporangiales</taxon>
        <taxon>Streptosporangiaceae</taxon>
        <taxon>Nonomuraea</taxon>
    </lineage>
</organism>